<accession>A8MGI8</accession>
<evidence type="ECO:0000256" key="1">
    <source>
        <dbReference type="ARBA" id="ARBA00023125"/>
    </source>
</evidence>
<keyword evidence="1" id="KW-0238">DNA-binding</keyword>
<dbReference type="HOGENOM" id="CLU_107144_0_1_9"/>
<dbReference type="STRING" id="350688.Clos_1671"/>
<dbReference type="GO" id="GO:0003700">
    <property type="term" value="F:DNA-binding transcription factor activity"/>
    <property type="evidence" value="ECO:0007669"/>
    <property type="project" value="TreeGrafter"/>
</dbReference>
<keyword evidence="3" id="KW-1185">Reference proteome</keyword>
<gene>
    <name evidence="2" type="ordered locus">Clos_1671</name>
</gene>
<dbReference type="InterPro" id="IPR036390">
    <property type="entry name" value="WH_DNA-bd_sf"/>
</dbReference>
<protein>
    <submittedName>
        <fullName evidence="2">Transcriptional regulator, BadM/Rrf2 family</fullName>
    </submittedName>
</protein>
<dbReference type="PROSITE" id="PS51197">
    <property type="entry name" value="HTH_RRF2_2"/>
    <property type="match status" value="1"/>
</dbReference>
<dbReference type="Proteomes" id="UP000000269">
    <property type="component" value="Chromosome"/>
</dbReference>
<sequence>MNVDKNSRVYYNKKRIPTVLVGIRGGNKMRLSTKGRYGLKAMFDLALHYGDGPISLKSVAERQSISDHYLEQLIAGLRKAGLVKSVRGAQGGYMLAENPSKITVGDIIRVLEGPLGPSDCVLEDEPTTCNNAECCVTRTVWEKIRVSISEVIDSITLQNMLDDYEKINHTNKDNFMYYI</sequence>
<proteinExistence type="predicted"/>
<dbReference type="EMBL" id="CP000853">
    <property type="protein sequence ID" value="ABW19211.1"/>
    <property type="molecule type" value="Genomic_DNA"/>
</dbReference>
<dbReference type="Pfam" id="PF02082">
    <property type="entry name" value="Rrf2"/>
    <property type="match status" value="1"/>
</dbReference>
<dbReference type="FunFam" id="1.10.10.10:FF:000164">
    <property type="entry name" value="Transcriptional regulator, Rrf2 family"/>
    <property type="match status" value="1"/>
</dbReference>
<dbReference type="InterPro" id="IPR030489">
    <property type="entry name" value="TR_Rrf2-type_CS"/>
</dbReference>
<dbReference type="PANTHER" id="PTHR33221">
    <property type="entry name" value="WINGED HELIX-TURN-HELIX TRANSCRIPTIONAL REGULATOR, RRF2 FAMILY"/>
    <property type="match status" value="1"/>
</dbReference>
<dbReference type="InterPro" id="IPR036388">
    <property type="entry name" value="WH-like_DNA-bd_sf"/>
</dbReference>
<dbReference type="GO" id="GO:0005829">
    <property type="term" value="C:cytosol"/>
    <property type="evidence" value="ECO:0007669"/>
    <property type="project" value="TreeGrafter"/>
</dbReference>
<dbReference type="PANTHER" id="PTHR33221:SF5">
    <property type="entry name" value="HTH-TYPE TRANSCRIPTIONAL REGULATOR ISCR"/>
    <property type="match status" value="1"/>
</dbReference>
<reference evidence="3" key="1">
    <citation type="submission" date="2007-10" db="EMBL/GenBank/DDBJ databases">
        <title>Complete genome of Alkaliphilus oremlandii OhILAs.</title>
        <authorList>
            <person name="Copeland A."/>
            <person name="Lucas S."/>
            <person name="Lapidus A."/>
            <person name="Barry K."/>
            <person name="Detter J.C."/>
            <person name="Glavina del Rio T."/>
            <person name="Hammon N."/>
            <person name="Israni S."/>
            <person name="Dalin E."/>
            <person name="Tice H."/>
            <person name="Pitluck S."/>
            <person name="Chain P."/>
            <person name="Malfatti S."/>
            <person name="Shin M."/>
            <person name="Vergez L."/>
            <person name="Schmutz J."/>
            <person name="Larimer F."/>
            <person name="Land M."/>
            <person name="Hauser L."/>
            <person name="Kyrpides N."/>
            <person name="Mikhailova N."/>
            <person name="Stolz J.F."/>
            <person name="Dawson A."/>
            <person name="Fisher E."/>
            <person name="Crable B."/>
            <person name="Perera E."/>
            <person name="Lisak J."/>
            <person name="Ranganathan M."/>
            <person name="Basu P."/>
            <person name="Richardson P."/>
        </authorList>
    </citation>
    <scope>NUCLEOTIDE SEQUENCE [LARGE SCALE GENOMIC DNA]</scope>
    <source>
        <strain evidence="3">OhILAs</strain>
    </source>
</reference>
<dbReference type="NCBIfam" id="TIGR00738">
    <property type="entry name" value="rrf2_super"/>
    <property type="match status" value="1"/>
</dbReference>
<dbReference type="GO" id="GO:0003677">
    <property type="term" value="F:DNA binding"/>
    <property type="evidence" value="ECO:0007669"/>
    <property type="project" value="UniProtKB-KW"/>
</dbReference>
<name>A8MGI8_ALKOO</name>
<dbReference type="InterPro" id="IPR000944">
    <property type="entry name" value="Tscrpt_reg_Rrf2"/>
</dbReference>
<evidence type="ECO:0000313" key="3">
    <source>
        <dbReference type="Proteomes" id="UP000000269"/>
    </source>
</evidence>
<dbReference type="SUPFAM" id="SSF46785">
    <property type="entry name" value="Winged helix' DNA-binding domain"/>
    <property type="match status" value="1"/>
</dbReference>
<evidence type="ECO:0000313" key="2">
    <source>
        <dbReference type="EMBL" id="ABW19211.1"/>
    </source>
</evidence>
<organism evidence="2 3">
    <name type="scientific">Alkaliphilus oremlandii (strain OhILAs)</name>
    <name type="common">Clostridium oremlandii (strain OhILAs)</name>
    <dbReference type="NCBI Taxonomy" id="350688"/>
    <lineage>
        <taxon>Bacteria</taxon>
        <taxon>Bacillati</taxon>
        <taxon>Bacillota</taxon>
        <taxon>Clostridia</taxon>
        <taxon>Peptostreptococcales</taxon>
        <taxon>Natronincolaceae</taxon>
        <taxon>Alkaliphilus</taxon>
    </lineage>
</organism>
<dbReference type="PROSITE" id="PS01332">
    <property type="entry name" value="HTH_RRF2_1"/>
    <property type="match status" value="1"/>
</dbReference>
<dbReference type="eggNOG" id="COG1959">
    <property type="taxonomic scope" value="Bacteria"/>
</dbReference>
<dbReference type="Gene3D" id="1.10.10.10">
    <property type="entry name" value="Winged helix-like DNA-binding domain superfamily/Winged helix DNA-binding domain"/>
    <property type="match status" value="1"/>
</dbReference>
<dbReference type="KEGG" id="aoe:Clos_1671"/>
<dbReference type="AlphaFoldDB" id="A8MGI8"/>